<dbReference type="InterPro" id="IPR001207">
    <property type="entry name" value="Transposase_mutator"/>
</dbReference>
<evidence type="ECO:0000256" key="2">
    <source>
        <dbReference type="ARBA" id="ARBA00010961"/>
    </source>
</evidence>
<dbReference type="EMBL" id="CAKJTG010000062">
    <property type="protein sequence ID" value="CAG9610825.1"/>
    <property type="molecule type" value="Genomic_DNA"/>
</dbReference>
<accession>A0A9C7GEI7</accession>
<dbReference type="RefSeq" id="WP_230499183.1">
    <property type="nucleotide sequence ID" value="NZ_CAKJTG010000062.1"/>
</dbReference>
<dbReference type="NCBIfam" id="NF033543">
    <property type="entry name" value="transpos_IS256"/>
    <property type="match status" value="1"/>
</dbReference>
<keyword evidence="6" id="KW-0814">Transposable element</keyword>
<reference evidence="7" key="1">
    <citation type="submission" date="2021-10" db="EMBL/GenBank/DDBJ databases">
        <authorList>
            <person name="Criscuolo A."/>
        </authorList>
    </citation>
    <scope>NUCLEOTIDE SEQUENCE</scope>
    <source>
        <strain evidence="7">CIP111885</strain>
    </source>
</reference>
<dbReference type="Proteomes" id="UP000789845">
    <property type="component" value="Unassembled WGS sequence"/>
</dbReference>
<evidence type="ECO:0000256" key="6">
    <source>
        <dbReference type="RuleBase" id="RU365089"/>
    </source>
</evidence>
<evidence type="ECO:0000256" key="5">
    <source>
        <dbReference type="ARBA" id="ARBA00023172"/>
    </source>
</evidence>
<dbReference type="GO" id="GO:0004803">
    <property type="term" value="F:transposase activity"/>
    <property type="evidence" value="ECO:0007669"/>
    <property type="project" value="UniProtKB-UniRule"/>
</dbReference>
<comment type="caution">
    <text evidence="7">The sequence shown here is derived from an EMBL/GenBank/DDBJ whole genome shotgun (WGS) entry which is preliminary data.</text>
</comment>
<name>A0A9C7GEI7_9BACI</name>
<comment type="similarity">
    <text evidence="2 6">Belongs to the transposase mutator family.</text>
</comment>
<dbReference type="GO" id="GO:0003677">
    <property type="term" value="F:DNA binding"/>
    <property type="evidence" value="ECO:0007669"/>
    <property type="project" value="UniProtKB-UniRule"/>
</dbReference>
<evidence type="ECO:0000313" key="7">
    <source>
        <dbReference type="EMBL" id="CAG9610825.1"/>
    </source>
</evidence>
<dbReference type="GO" id="GO:0006313">
    <property type="term" value="P:DNA transposition"/>
    <property type="evidence" value="ECO:0007669"/>
    <property type="project" value="UniProtKB-UniRule"/>
</dbReference>
<dbReference type="PANTHER" id="PTHR33217:SF7">
    <property type="entry name" value="TRANSPOSASE FOR INSERTION SEQUENCE ELEMENT IS1081"/>
    <property type="match status" value="1"/>
</dbReference>
<comment type="function">
    <text evidence="1 6">Required for the transposition of the insertion element.</text>
</comment>
<evidence type="ECO:0000256" key="3">
    <source>
        <dbReference type="ARBA" id="ARBA00022578"/>
    </source>
</evidence>
<evidence type="ECO:0000313" key="8">
    <source>
        <dbReference type="Proteomes" id="UP000789845"/>
    </source>
</evidence>
<organism evidence="7 8">
    <name type="scientific">Pseudoneobacillus rhizosphaerae</name>
    <dbReference type="NCBI Taxonomy" id="2880968"/>
    <lineage>
        <taxon>Bacteria</taxon>
        <taxon>Bacillati</taxon>
        <taxon>Bacillota</taxon>
        <taxon>Bacilli</taxon>
        <taxon>Bacillales</taxon>
        <taxon>Bacillaceae</taxon>
        <taxon>Pseudoneobacillus</taxon>
    </lineage>
</organism>
<gene>
    <name evidence="7" type="ORF">NEOCIP111885_04607</name>
</gene>
<evidence type="ECO:0000256" key="4">
    <source>
        <dbReference type="ARBA" id="ARBA00023125"/>
    </source>
</evidence>
<proteinExistence type="inferred from homology"/>
<evidence type="ECO:0000256" key="1">
    <source>
        <dbReference type="ARBA" id="ARBA00002190"/>
    </source>
</evidence>
<keyword evidence="3 6" id="KW-0815">Transposition</keyword>
<keyword evidence="4 6" id="KW-0238">DNA-binding</keyword>
<dbReference type="PANTHER" id="PTHR33217">
    <property type="entry name" value="TRANSPOSASE FOR INSERTION SEQUENCE ELEMENT IS1081"/>
    <property type="match status" value="1"/>
</dbReference>
<sequence length="392" mass="45228">MTQINITINLEDLKGKIENSSLESPVKASLALILNSLMEKERDEHINALSHERTDERRGYRNGYYERELITGVGSLTLKVPRTRDGEFSTTVFEKYQRCDQALILSMIEMVVNGVSTRKITKIVEELCGTSVSKSLVSNLMKSVDPVVNEWRNRPLNVHYYPYVYVDAMYIKVRENDKVVSKSVHIAVGVNETGHREIIGLKVNHTESTDSWTSFFDYLKSRGLQSPKVVISDAHGGLVTSIKESFLGTSWQRCSVHFLRNIMDTLPKKGTADARQELKDLFQNSDINVVRQLKNHFVEKYHDTKGFSKATETLENGFEDAIQFHSQPVQYHKHLRTTNMLERLNQEVRRRERVIRIFTNDQSAIRIIGSVLMDIDEEWNRKNVPYLKKAYK</sequence>
<protein>
    <recommendedName>
        <fullName evidence="6">Mutator family transposase</fullName>
    </recommendedName>
</protein>
<keyword evidence="8" id="KW-1185">Reference proteome</keyword>
<dbReference type="AlphaFoldDB" id="A0A9C7GEI7"/>
<keyword evidence="5 6" id="KW-0233">DNA recombination</keyword>
<dbReference type="Pfam" id="PF00872">
    <property type="entry name" value="Transposase_mut"/>
    <property type="match status" value="1"/>
</dbReference>